<feature type="domain" description="Transketolase N-terminal" evidence="4">
    <location>
        <begin position="80"/>
        <end position="254"/>
    </location>
</feature>
<dbReference type="Gene3D" id="3.40.50.970">
    <property type="match status" value="1"/>
</dbReference>
<gene>
    <name evidence="5" type="ORF">GM51_19630</name>
</gene>
<dbReference type="InterPro" id="IPR029061">
    <property type="entry name" value="THDP-binding"/>
</dbReference>
<dbReference type="InterPro" id="IPR005474">
    <property type="entry name" value="Transketolase_N"/>
</dbReference>
<evidence type="ECO:0000313" key="5">
    <source>
        <dbReference type="EMBL" id="KGA13473.1"/>
    </source>
</evidence>
<dbReference type="Pfam" id="PF00456">
    <property type="entry name" value="Transketolase_N"/>
    <property type="match status" value="1"/>
</dbReference>
<evidence type="ECO:0000256" key="2">
    <source>
        <dbReference type="ARBA" id="ARBA00007131"/>
    </source>
</evidence>
<sequence>MQTKDLANEIRKHTARWAIRANGGYLAQACGSAEILSTLFNDVLDLGKSTGPFMPSEFIGVPKPGSPGTRGESWLGNGPDLLVISPAHYATAMYSALVATGRMDEEALIKCSKDGQLLEMIGAEHSPGMVVSSGSLATALSVCVGRAIARQKLMKPGFIWVFLSDGELQEGATWEALQLAKAMKLSNLKIVIDNNGMQVDGQMNNVMPIGAIEDKLRAFGCEVYDIDGHNLEEINLACKSALQDDSLSVILARTKPWTGFSFLFDRWENNKLHFIRLTETEKEILTKELAKL</sequence>
<comment type="cofactor">
    <cofactor evidence="1">
        <name>thiamine diphosphate</name>
        <dbReference type="ChEBI" id="CHEBI:58937"/>
    </cofactor>
</comment>
<protein>
    <recommendedName>
        <fullName evidence="4">Transketolase N-terminal domain-containing protein</fullName>
    </recommendedName>
</protein>
<accession>A0A094S6K3</accession>
<evidence type="ECO:0000256" key="3">
    <source>
        <dbReference type="ARBA" id="ARBA00023052"/>
    </source>
</evidence>
<proteinExistence type="inferred from homology"/>
<comment type="caution">
    <text evidence="5">The sequence shown here is derived from an EMBL/GenBank/DDBJ whole genome shotgun (WGS) entry which is preliminary data.</text>
</comment>
<dbReference type="AlphaFoldDB" id="A0A094S6K3"/>
<evidence type="ECO:0000259" key="4">
    <source>
        <dbReference type="Pfam" id="PF00456"/>
    </source>
</evidence>
<comment type="similarity">
    <text evidence="2">Belongs to the transketolase family.</text>
</comment>
<reference evidence="5" key="1">
    <citation type="submission" date="2014-06" db="EMBL/GenBank/DDBJ databases">
        <title>Key roles for freshwater Actinobacteria revealed by deep metagenomic sequencing.</title>
        <authorList>
            <person name="Ghai R."/>
            <person name="Mizuno C.M."/>
            <person name="Picazo A."/>
            <person name="Camacho A."/>
            <person name="Rodriguez-Valera F."/>
        </authorList>
    </citation>
    <scope>NUCLEOTIDE SEQUENCE</scope>
</reference>
<dbReference type="SUPFAM" id="SSF52518">
    <property type="entry name" value="Thiamin diphosphate-binding fold (THDP-binding)"/>
    <property type="match status" value="1"/>
</dbReference>
<dbReference type="EMBL" id="JNSL01000185">
    <property type="protein sequence ID" value="KGA13473.1"/>
    <property type="molecule type" value="Genomic_DNA"/>
</dbReference>
<organism evidence="5">
    <name type="scientific">freshwater metagenome</name>
    <dbReference type="NCBI Taxonomy" id="449393"/>
    <lineage>
        <taxon>unclassified sequences</taxon>
        <taxon>metagenomes</taxon>
        <taxon>ecological metagenomes</taxon>
    </lineage>
</organism>
<dbReference type="PANTHER" id="PTHR47514">
    <property type="entry name" value="TRANSKETOLASE N-TERMINAL SECTION-RELATED"/>
    <property type="match status" value="1"/>
</dbReference>
<evidence type="ECO:0000256" key="1">
    <source>
        <dbReference type="ARBA" id="ARBA00001964"/>
    </source>
</evidence>
<keyword evidence="3" id="KW-0786">Thiamine pyrophosphate</keyword>
<name>A0A094S6K3_9ZZZZ</name>
<dbReference type="PANTHER" id="PTHR47514:SF1">
    <property type="entry name" value="TRANSKETOLASE N-TERMINAL SECTION-RELATED"/>
    <property type="match status" value="1"/>
</dbReference>